<dbReference type="GeneID" id="110802175"/>
<dbReference type="AlphaFoldDB" id="A0A9R0J8R5"/>
<keyword evidence="2" id="KW-0341">Growth regulation</keyword>
<dbReference type="OrthoDB" id="1727058at2759"/>
<feature type="compositionally biased region" description="Low complexity" evidence="4">
    <location>
        <begin position="58"/>
        <end position="80"/>
    </location>
</feature>
<dbReference type="RefSeq" id="XP_021863302.1">
    <property type="nucleotide sequence ID" value="XM_022007610.1"/>
</dbReference>
<keyword evidence="3" id="KW-0175">Coiled coil</keyword>
<feature type="coiled-coil region" evidence="3">
    <location>
        <begin position="271"/>
        <end position="298"/>
    </location>
</feature>
<evidence type="ECO:0000256" key="1">
    <source>
        <dbReference type="ARBA" id="ARBA00022448"/>
    </source>
</evidence>
<dbReference type="Pfam" id="PF05266">
    <property type="entry name" value="DUF724"/>
    <property type="match status" value="1"/>
</dbReference>
<dbReference type="Proteomes" id="UP000813463">
    <property type="component" value="Chromosome 1"/>
</dbReference>
<evidence type="ECO:0000256" key="2">
    <source>
        <dbReference type="ARBA" id="ARBA00022604"/>
    </source>
</evidence>
<keyword evidence="1" id="KW-0813">Transport</keyword>
<name>A0A9R0J8R5_SPIOL</name>
<evidence type="ECO:0000313" key="6">
    <source>
        <dbReference type="RefSeq" id="XP_021863302.1"/>
    </source>
</evidence>
<dbReference type="RefSeq" id="XP_056695740.1">
    <property type="nucleotide sequence ID" value="XM_056839762.1"/>
</dbReference>
<proteinExistence type="predicted"/>
<evidence type="ECO:0000313" key="7">
    <source>
        <dbReference type="RefSeq" id="XP_056695740.1"/>
    </source>
</evidence>
<evidence type="ECO:0000256" key="4">
    <source>
        <dbReference type="SAM" id="MobiDB-lite"/>
    </source>
</evidence>
<dbReference type="KEGG" id="soe:110802175"/>
<evidence type="ECO:0000313" key="5">
    <source>
        <dbReference type="Proteomes" id="UP000813463"/>
    </source>
</evidence>
<feature type="compositionally biased region" description="Low complexity" evidence="4">
    <location>
        <begin position="1"/>
        <end position="25"/>
    </location>
</feature>
<keyword evidence="5" id="KW-1185">Reference proteome</keyword>
<sequence length="328" mass="36652">MNDSKSFPPAFSFSSSSTLSSSSSPGMGKFTFCAGTIANDQTTERRRPKTYQAKPVTADSGHSKSASASASASASDSSSSFSFKCPPIFAENANAKENSNETKHDNGIRENPKTRFTGLSALTGTIPCCFEGSSYSFQPLGQSFYATEESIKKEDDNHVQNPSASQIMVSRLLKGIPQSPHFWPLRGYSEAAKQSLINAWDRIYKDAVDQIQSMSVNGFWIDAKRFWETTLELQMMGYNVIPLRRRFVELSEVLKKRTRHRIERGRLKSKAEQHMMEKKKLEFEIVKLNARVEAEKASFDDIMAKVAKMDDEMPSFNASFSKLAIKPL</sequence>
<organism evidence="5 6">
    <name type="scientific">Spinacia oleracea</name>
    <name type="common">Spinach</name>
    <dbReference type="NCBI Taxonomy" id="3562"/>
    <lineage>
        <taxon>Eukaryota</taxon>
        <taxon>Viridiplantae</taxon>
        <taxon>Streptophyta</taxon>
        <taxon>Embryophyta</taxon>
        <taxon>Tracheophyta</taxon>
        <taxon>Spermatophyta</taxon>
        <taxon>Magnoliopsida</taxon>
        <taxon>eudicotyledons</taxon>
        <taxon>Gunneridae</taxon>
        <taxon>Pentapetalae</taxon>
        <taxon>Caryophyllales</taxon>
        <taxon>Chenopodiaceae</taxon>
        <taxon>Chenopodioideae</taxon>
        <taxon>Anserineae</taxon>
        <taxon>Spinacia</taxon>
    </lineage>
</organism>
<feature type="region of interest" description="Disordered" evidence="4">
    <location>
        <begin position="92"/>
        <end position="113"/>
    </location>
</feature>
<feature type="region of interest" description="Disordered" evidence="4">
    <location>
        <begin position="1"/>
        <end position="80"/>
    </location>
</feature>
<accession>A0A9R0J8R5</accession>
<gene>
    <name evidence="6 7" type="primary">LOC110802175</name>
</gene>
<evidence type="ECO:0000256" key="3">
    <source>
        <dbReference type="SAM" id="Coils"/>
    </source>
</evidence>
<reference evidence="5" key="1">
    <citation type="journal article" date="2021" name="Nat. Commun.">
        <title>Genomic analyses provide insights into spinach domestication and the genetic basis of agronomic traits.</title>
        <authorList>
            <person name="Cai X."/>
            <person name="Sun X."/>
            <person name="Xu C."/>
            <person name="Sun H."/>
            <person name="Wang X."/>
            <person name="Ge C."/>
            <person name="Zhang Z."/>
            <person name="Wang Q."/>
            <person name="Fei Z."/>
            <person name="Jiao C."/>
            <person name="Wang Q."/>
        </authorList>
    </citation>
    <scope>NUCLEOTIDE SEQUENCE [LARGE SCALE GENOMIC DNA]</scope>
    <source>
        <strain evidence="5">cv. Varoflay</strain>
    </source>
</reference>
<dbReference type="InterPro" id="IPR007930">
    <property type="entry name" value="DUF724"/>
</dbReference>
<protein>
    <submittedName>
        <fullName evidence="6">Uncharacterized protein LOC110802175 isoform X1</fullName>
    </submittedName>
    <submittedName>
        <fullName evidence="7">Uncharacterized protein isoform X1</fullName>
    </submittedName>
</protein>
<feature type="compositionally biased region" description="Basic and acidic residues" evidence="4">
    <location>
        <begin position="98"/>
        <end position="113"/>
    </location>
</feature>
<reference evidence="6" key="2">
    <citation type="submission" date="2025-04" db="UniProtKB">
        <authorList>
            <consortium name="RefSeq"/>
        </authorList>
    </citation>
    <scope>IDENTIFICATION</scope>
    <source>
        <tissue evidence="7">Leaf</tissue>
    </source>
</reference>